<protein>
    <recommendedName>
        <fullName evidence="4">Intein C-terminal splicing domain-containing protein</fullName>
    </recommendedName>
</protein>
<evidence type="ECO:0008006" key="4">
    <source>
        <dbReference type="Google" id="ProtNLM"/>
    </source>
</evidence>
<proteinExistence type="predicted"/>
<keyword evidence="3" id="KW-1185">Reference proteome</keyword>
<evidence type="ECO:0000313" key="2">
    <source>
        <dbReference type="EMBL" id="RHX77441.1"/>
    </source>
</evidence>
<comment type="caution">
    <text evidence="2">The sequence shown here is derived from an EMBL/GenBank/DDBJ whole genome shotgun (WGS) entry which is preliminary data.</text>
</comment>
<dbReference type="InterPro" id="IPR030934">
    <property type="entry name" value="Intein_C"/>
</dbReference>
<reference evidence="3" key="1">
    <citation type="submission" date="2018-05" db="EMBL/GenBank/DDBJ databases">
        <title>Leptospira yasudae sp. nov. and Leptospira stimsonii sp. nov., two pathogenic species of the genus Leptospira isolated from environmental sources.</title>
        <authorList>
            <person name="Casanovas-Massana A."/>
            <person name="Hamond C."/>
            <person name="Santos L.A."/>
            <person name="Hacker K.P."/>
            <person name="Balassiano I."/>
            <person name="Medeiros M.A."/>
            <person name="Reis M.G."/>
            <person name="Ko A.I."/>
            <person name="Wunder E.A."/>
        </authorList>
    </citation>
    <scope>NUCLEOTIDE SEQUENCE [LARGE SCALE GENOMIC DNA]</scope>
    <source>
        <strain evidence="3">B21</strain>
    </source>
</reference>
<dbReference type="NCBIfam" id="TIGR01443">
    <property type="entry name" value="intein_Cterm"/>
    <property type="match status" value="1"/>
</dbReference>
<dbReference type="SUPFAM" id="SSF51294">
    <property type="entry name" value="Hedgehog/intein (Hint) domain"/>
    <property type="match status" value="1"/>
</dbReference>
<gene>
    <name evidence="2" type="ORF">DLM77_21130</name>
</gene>
<organism evidence="2 3">
    <name type="scientific">Leptospira yasudae</name>
    <dbReference type="NCBI Taxonomy" id="2202201"/>
    <lineage>
        <taxon>Bacteria</taxon>
        <taxon>Pseudomonadati</taxon>
        <taxon>Spirochaetota</taxon>
        <taxon>Spirochaetia</taxon>
        <taxon>Leptospirales</taxon>
        <taxon>Leptospiraceae</taxon>
        <taxon>Leptospira</taxon>
    </lineage>
</organism>
<dbReference type="Gene3D" id="2.170.16.10">
    <property type="entry name" value="Hedgehog/Intein (Hint) domain"/>
    <property type="match status" value="1"/>
</dbReference>
<evidence type="ECO:0000313" key="3">
    <source>
        <dbReference type="Proteomes" id="UP000285569"/>
    </source>
</evidence>
<feature type="compositionally biased region" description="Polar residues" evidence="1">
    <location>
        <begin position="107"/>
        <end position="117"/>
    </location>
</feature>
<evidence type="ECO:0000256" key="1">
    <source>
        <dbReference type="SAM" id="MobiDB-lite"/>
    </source>
</evidence>
<reference evidence="2 3" key="2">
    <citation type="journal article" date="2020" name="Int. J. Syst. Evol. Microbiol.">
        <title>Leptospira yasudae sp. nov. and Leptospira stimsonii sp. nov., two new species of the pathogenic group isolated from environmental sources.</title>
        <authorList>
            <person name="Casanovas-Massana A."/>
            <person name="Hamond C."/>
            <person name="Santos L.A."/>
            <person name="de Oliveira D."/>
            <person name="Hacker K.P."/>
            <person name="Balassiano I."/>
            <person name="Costa F."/>
            <person name="Medeiros M.A."/>
            <person name="Reis M.G."/>
            <person name="Ko A.I."/>
            <person name="Wunder E.A."/>
        </authorList>
    </citation>
    <scope>NUCLEOTIDE SEQUENCE [LARGE SCALE GENOMIC DNA]</scope>
    <source>
        <strain evidence="2 3">B21</strain>
    </source>
</reference>
<dbReference type="EMBL" id="QHCR01000017">
    <property type="protein sequence ID" value="RHX77441.1"/>
    <property type="molecule type" value="Genomic_DNA"/>
</dbReference>
<dbReference type="Pfam" id="PF07591">
    <property type="entry name" value="PT-HINT"/>
    <property type="match status" value="1"/>
</dbReference>
<dbReference type="CDD" id="cd00081">
    <property type="entry name" value="Hint"/>
    <property type="match status" value="1"/>
</dbReference>
<dbReference type="InterPro" id="IPR036844">
    <property type="entry name" value="Hint_dom_sf"/>
</dbReference>
<dbReference type="PROSITE" id="PS50818">
    <property type="entry name" value="INTEIN_C_TER"/>
    <property type="match status" value="1"/>
</dbReference>
<feature type="region of interest" description="Disordered" evidence="1">
    <location>
        <begin position="107"/>
        <end position="126"/>
    </location>
</feature>
<name>A0ABX9LY41_9LEPT</name>
<accession>A0ABX9LY41</accession>
<sequence>MVNERSWVKVKDLKVGDIVQLQDGSQVPITRITPYSLSMTSVYNLEVEENHTYYVGKEGVLVHNYDPSTYKGNVGTELLLGGGGGGGSSTGLGLAAFFTAMQNFFGSDGNPNENKPQTPALPRDPSLTQNEAEQMRRVGLDPMNSKDIKSFFDSVNKDYKFADSKELAKKLNISDNDIHGVKRYIIKQFQSDMIKNGMGTNPDIGWDSKGHLLLKDRISGKVLNTFVPLEYFKN</sequence>
<dbReference type="Proteomes" id="UP000285569">
    <property type="component" value="Unassembled WGS sequence"/>
</dbReference>